<dbReference type="Proteomes" id="UP000002037">
    <property type="component" value="Unassembled WGS sequence"/>
</dbReference>
<dbReference type="PANTHER" id="PTHR22306">
    <property type="entry name" value="CHROMOSOME 7 OPEN READING FRAME 50"/>
    <property type="match status" value="1"/>
</dbReference>
<gene>
    <name evidence="3" type="ORF">CTRG_05594</name>
</gene>
<dbReference type="KEGG" id="ctp:CTRG_05594"/>
<feature type="compositionally biased region" description="Basic residues" evidence="1">
    <location>
        <begin position="56"/>
        <end position="67"/>
    </location>
</feature>
<dbReference type="VEuPathDB" id="FungiDB:CTRG_05594"/>
<dbReference type="PANTHER" id="PTHR22306:SF2">
    <property type="entry name" value="CHROMOSOME 7 OPEN READING FRAME 50"/>
    <property type="match status" value="1"/>
</dbReference>
<dbReference type="EMBL" id="GG692403">
    <property type="protein sequence ID" value="EER30598.1"/>
    <property type="molecule type" value="Genomic_DNA"/>
</dbReference>
<dbReference type="GeneID" id="8300805"/>
<feature type="region of interest" description="Disordered" evidence="1">
    <location>
        <begin position="39"/>
        <end position="77"/>
    </location>
</feature>
<dbReference type="AlphaFoldDB" id="C5MHQ1"/>
<organism evidence="3 4">
    <name type="scientific">Candida tropicalis (strain ATCC MYA-3404 / T1)</name>
    <name type="common">Yeast</name>
    <dbReference type="NCBI Taxonomy" id="294747"/>
    <lineage>
        <taxon>Eukaryota</taxon>
        <taxon>Fungi</taxon>
        <taxon>Dikarya</taxon>
        <taxon>Ascomycota</taxon>
        <taxon>Saccharomycotina</taxon>
        <taxon>Pichiomycetes</taxon>
        <taxon>Debaryomycetaceae</taxon>
        <taxon>Candida/Lodderomyces clade</taxon>
        <taxon>Candida</taxon>
    </lineage>
</organism>
<evidence type="ECO:0000256" key="1">
    <source>
        <dbReference type="SAM" id="MobiDB-lite"/>
    </source>
</evidence>
<dbReference type="InterPro" id="IPR019327">
    <property type="entry name" value="WKF"/>
</dbReference>
<evidence type="ECO:0000259" key="2">
    <source>
        <dbReference type="Pfam" id="PF10180"/>
    </source>
</evidence>
<sequence length="222" mass="25900">MSSIPAWKRAGLLVKAEQEAEDESLSTKRIETDDLTTKQIKKISNKRKLQDDTKHKTNKKPPKRVKLPKNERAPPPVKDQLTYLKQFHEDKANWKFNKSKQNWILKNIRDIPADYEEALVSYLGTLQGGSRDRLIPELKEVINKWNTQYEEAEKKIEEQLAKKLEGDEPEKEEEKKGDKEKKEESKEEKKEDVVNVVNLEYAVRCKSILSQLTEEDVEVKGE</sequence>
<evidence type="ECO:0000313" key="4">
    <source>
        <dbReference type="Proteomes" id="UP000002037"/>
    </source>
</evidence>
<dbReference type="RefSeq" id="XP_002551296.1">
    <property type="nucleotide sequence ID" value="XM_002551250.1"/>
</dbReference>
<keyword evidence="4" id="KW-1185">Reference proteome</keyword>
<name>C5MHQ1_CANTT</name>
<dbReference type="eggNOG" id="KOG4829">
    <property type="taxonomic scope" value="Eukaryota"/>
</dbReference>
<dbReference type="OrthoDB" id="10261563at2759"/>
<dbReference type="Pfam" id="PF10180">
    <property type="entry name" value="WKF"/>
    <property type="match status" value="1"/>
</dbReference>
<reference evidence="3 4" key="1">
    <citation type="journal article" date="2009" name="Nature">
        <title>Evolution of pathogenicity and sexual reproduction in eight Candida genomes.</title>
        <authorList>
            <person name="Butler G."/>
            <person name="Rasmussen M.D."/>
            <person name="Lin M.F."/>
            <person name="Santos M.A."/>
            <person name="Sakthikumar S."/>
            <person name="Munro C.A."/>
            <person name="Rheinbay E."/>
            <person name="Grabherr M."/>
            <person name="Forche A."/>
            <person name="Reedy J.L."/>
            <person name="Agrafioti I."/>
            <person name="Arnaud M.B."/>
            <person name="Bates S."/>
            <person name="Brown A.J."/>
            <person name="Brunke S."/>
            <person name="Costanzo M.C."/>
            <person name="Fitzpatrick D.A."/>
            <person name="de Groot P.W."/>
            <person name="Harris D."/>
            <person name="Hoyer L.L."/>
            <person name="Hube B."/>
            <person name="Klis F.M."/>
            <person name="Kodira C."/>
            <person name="Lennard N."/>
            <person name="Logue M.E."/>
            <person name="Martin R."/>
            <person name="Neiman A.M."/>
            <person name="Nikolaou E."/>
            <person name="Quail M.A."/>
            <person name="Quinn J."/>
            <person name="Santos M.C."/>
            <person name="Schmitzberger F.F."/>
            <person name="Sherlock G."/>
            <person name="Shah P."/>
            <person name="Silverstein K.A."/>
            <person name="Skrzypek M.S."/>
            <person name="Soll D."/>
            <person name="Staggs R."/>
            <person name="Stansfield I."/>
            <person name="Stumpf M.P."/>
            <person name="Sudbery P.E."/>
            <person name="Srikantha T."/>
            <person name="Zeng Q."/>
            <person name="Berman J."/>
            <person name="Berriman M."/>
            <person name="Heitman J."/>
            <person name="Gow N.A."/>
            <person name="Lorenz M.C."/>
            <person name="Birren B.W."/>
            <person name="Kellis M."/>
            <person name="Cuomo C.A."/>
        </authorList>
    </citation>
    <scope>NUCLEOTIDE SEQUENCE [LARGE SCALE GENOMIC DNA]</scope>
    <source>
        <strain evidence="4">ATCC MYA-3404 / T1</strain>
    </source>
</reference>
<evidence type="ECO:0000313" key="3">
    <source>
        <dbReference type="EMBL" id="EER30598.1"/>
    </source>
</evidence>
<accession>C5MHQ1</accession>
<proteinExistence type="predicted"/>
<protein>
    <recommendedName>
        <fullName evidence="2">WKF domain-containing protein</fullName>
    </recommendedName>
</protein>
<dbReference type="STRING" id="294747.C5MHQ1"/>
<feature type="domain" description="WKF" evidence="2">
    <location>
        <begin position="82"/>
        <end position="141"/>
    </location>
</feature>
<dbReference type="HOGENOM" id="CLU_067161_1_0_1"/>
<feature type="region of interest" description="Disordered" evidence="1">
    <location>
        <begin position="160"/>
        <end position="191"/>
    </location>
</feature>